<feature type="domain" description="Histidine kinase" evidence="8">
    <location>
        <begin position="152"/>
        <end position="360"/>
    </location>
</feature>
<keyword evidence="5" id="KW-0418">Kinase</keyword>
<evidence type="ECO:0000256" key="1">
    <source>
        <dbReference type="ARBA" id="ARBA00000085"/>
    </source>
</evidence>
<keyword evidence="10" id="KW-1185">Reference proteome</keyword>
<dbReference type="EMBL" id="BMOC01000007">
    <property type="protein sequence ID" value="GGJ05641.1"/>
    <property type="molecule type" value="Genomic_DNA"/>
</dbReference>
<evidence type="ECO:0000256" key="3">
    <source>
        <dbReference type="ARBA" id="ARBA00022679"/>
    </source>
</evidence>
<dbReference type="CDD" id="cd00075">
    <property type="entry name" value="HATPase"/>
    <property type="match status" value="1"/>
</dbReference>
<reference evidence="9" key="2">
    <citation type="submission" date="2020-09" db="EMBL/GenBank/DDBJ databases">
        <authorList>
            <person name="Sun Q."/>
            <person name="Ohkuma M."/>
        </authorList>
    </citation>
    <scope>NUCLEOTIDE SEQUENCE</scope>
    <source>
        <strain evidence="9">JCM 14359</strain>
    </source>
</reference>
<evidence type="ECO:0000256" key="5">
    <source>
        <dbReference type="ARBA" id="ARBA00022777"/>
    </source>
</evidence>
<comment type="caution">
    <text evidence="9">The sequence shown here is derived from an EMBL/GenBank/DDBJ whole genome shotgun (WGS) entry which is preliminary data.</text>
</comment>
<evidence type="ECO:0000256" key="4">
    <source>
        <dbReference type="ARBA" id="ARBA00022741"/>
    </source>
</evidence>
<keyword evidence="7" id="KW-1133">Transmembrane helix</keyword>
<name>A0A830ESH7_9EURY</name>
<evidence type="ECO:0000313" key="9">
    <source>
        <dbReference type="EMBL" id="GGJ05641.1"/>
    </source>
</evidence>
<organism evidence="9 10">
    <name type="scientific">Halobellus salinus</name>
    <dbReference type="NCBI Taxonomy" id="931585"/>
    <lineage>
        <taxon>Archaea</taxon>
        <taxon>Methanobacteriati</taxon>
        <taxon>Methanobacteriota</taxon>
        <taxon>Stenosarchaea group</taxon>
        <taxon>Halobacteria</taxon>
        <taxon>Halobacteriales</taxon>
        <taxon>Haloferacaceae</taxon>
        <taxon>Halobellus</taxon>
    </lineage>
</organism>
<sequence length="378" mass="39703">MSASGSWKEYAGLGGIFGTGLGLFGLHTVHALSADESLRALFLGLLIPAGFAVGILAGGAQLRRLDVDGAQFPRVAAWCVGGAVVLSLGAELTILSQQARGVTVSDQMVVVVTAASAGGLVGLIVGVYDTRQRAARAEANQLSQHLTVLNRVLRHDIRTSANVIQGHAELLADGDTASIKHARTIERQAATLVELGDHAREIERLFYKSDAEREDVDLAALVETCCKQIRAEYSDADIDVSLPPTLPAVAHPLVKSAVMNVVENAVEHNDAEAPHVTIGSTTPPQDGDEFVTLRVADNGPGIPDSELAAFDRGYETNLEHASGLGLWLVNWIVVKSGGSVRFEESASGGTVVCLRLRRARAASTISTPSPSLAAEQAA</sequence>
<proteinExistence type="predicted"/>
<keyword evidence="3" id="KW-0808">Transferase</keyword>
<keyword evidence="4" id="KW-0547">Nucleotide-binding</keyword>
<comment type="catalytic activity">
    <reaction evidence="1">
        <text>ATP + protein L-histidine = ADP + protein N-phospho-L-histidine.</text>
        <dbReference type="EC" id="2.7.13.3"/>
    </reaction>
</comment>
<dbReference type="PRINTS" id="PR00344">
    <property type="entry name" value="BCTRLSENSOR"/>
</dbReference>
<dbReference type="GO" id="GO:0005524">
    <property type="term" value="F:ATP binding"/>
    <property type="evidence" value="ECO:0007669"/>
    <property type="project" value="UniProtKB-KW"/>
</dbReference>
<dbReference type="EC" id="2.7.13.3" evidence="2"/>
<keyword evidence="6" id="KW-0067">ATP-binding</keyword>
<dbReference type="Pfam" id="PF02518">
    <property type="entry name" value="HATPase_c"/>
    <property type="match status" value="1"/>
</dbReference>
<dbReference type="Proteomes" id="UP000653099">
    <property type="component" value="Unassembled WGS sequence"/>
</dbReference>
<dbReference type="InterPro" id="IPR050980">
    <property type="entry name" value="2C_sensor_his_kinase"/>
</dbReference>
<dbReference type="OrthoDB" id="342253at2157"/>
<dbReference type="PROSITE" id="PS50109">
    <property type="entry name" value="HIS_KIN"/>
    <property type="match status" value="1"/>
</dbReference>
<feature type="transmembrane region" description="Helical" evidence="7">
    <location>
        <begin position="75"/>
        <end position="96"/>
    </location>
</feature>
<evidence type="ECO:0000256" key="6">
    <source>
        <dbReference type="ARBA" id="ARBA00022840"/>
    </source>
</evidence>
<dbReference type="InterPro" id="IPR005467">
    <property type="entry name" value="His_kinase_dom"/>
</dbReference>
<protein>
    <recommendedName>
        <fullName evidence="2">histidine kinase</fullName>
        <ecNumber evidence="2">2.7.13.3</ecNumber>
    </recommendedName>
</protein>
<evidence type="ECO:0000256" key="2">
    <source>
        <dbReference type="ARBA" id="ARBA00012438"/>
    </source>
</evidence>
<dbReference type="SMART" id="SM00387">
    <property type="entry name" value="HATPase_c"/>
    <property type="match status" value="1"/>
</dbReference>
<dbReference type="PANTHER" id="PTHR44936">
    <property type="entry name" value="SENSOR PROTEIN CREC"/>
    <property type="match status" value="1"/>
</dbReference>
<accession>A0A830ESH7</accession>
<dbReference type="InterPro" id="IPR004358">
    <property type="entry name" value="Sig_transdc_His_kin-like_C"/>
</dbReference>
<gene>
    <name evidence="9" type="ORF">GCM10008995_14310</name>
</gene>
<dbReference type="AlphaFoldDB" id="A0A830ESH7"/>
<evidence type="ECO:0000256" key="7">
    <source>
        <dbReference type="SAM" id="Phobius"/>
    </source>
</evidence>
<dbReference type="InterPro" id="IPR003594">
    <property type="entry name" value="HATPase_dom"/>
</dbReference>
<dbReference type="GO" id="GO:0004673">
    <property type="term" value="F:protein histidine kinase activity"/>
    <property type="evidence" value="ECO:0007669"/>
    <property type="project" value="UniProtKB-EC"/>
</dbReference>
<evidence type="ECO:0000259" key="8">
    <source>
        <dbReference type="PROSITE" id="PS50109"/>
    </source>
</evidence>
<dbReference type="SUPFAM" id="SSF55874">
    <property type="entry name" value="ATPase domain of HSP90 chaperone/DNA topoisomerase II/histidine kinase"/>
    <property type="match status" value="1"/>
</dbReference>
<feature type="transmembrane region" description="Helical" evidence="7">
    <location>
        <begin position="108"/>
        <end position="128"/>
    </location>
</feature>
<evidence type="ECO:0000313" key="10">
    <source>
        <dbReference type="Proteomes" id="UP000653099"/>
    </source>
</evidence>
<dbReference type="InterPro" id="IPR036890">
    <property type="entry name" value="HATPase_C_sf"/>
</dbReference>
<dbReference type="InterPro" id="IPR031623">
    <property type="entry name" value="HisKA_4TM"/>
</dbReference>
<dbReference type="RefSeq" id="WP_188786702.1">
    <property type="nucleotide sequence ID" value="NZ_BMOC01000007.1"/>
</dbReference>
<keyword evidence="7" id="KW-0472">Membrane</keyword>
<keyword evidence="7" id="KW-0812">Transmembrane</keyword>
<feature type="transmembrane region" description="Helical" evidence="7">
    <location>
        <begin position="41"/>
        <end position="63"/>
    </location>
</feature>
<dbReference type="Pfam" id="PF16926">
    <property type="entry name" value="HisKA_4TM"/>
    <property type="match status" value="1"/>
</dbReference>
<reference evidence="9" key="1">
    <citation type="journal article" date="2014" name="Int. J. Syst. Evol. Microbiol.">
        <title>Complete genome sequence of Corynebacterium casei LMG S-19264T (=DSM 44701T), isolated from a smear-ripened cheese.</title>
        <authorList>
            <consortium name="US DOE Joint Genome Institute (JGI-PGF)"/>
            <person name="Walter F."/>
            <person name="Albersmeier A."/>
            <person name="Kalinowski J."/>
            <person name="Ruckert C."/>
        </authorList>
    </citation>
    <scope>NUCLEOTIDE SEQUENCE</scope>
    <source>
        <strain evidence="9">JCM 14359</strain>
    </source>
</reference>
<dbReference type="PANTHER" id="PTHR44936:SF10">
    <property type="entry name" value="SENSOR PROTEIN RSTB"/>
    <property type="match status" value="1"/>
</dbReference>
<dbReference type="Gene3D" id="3.30.565.10">
    <property type="entry name" value="Histidine kinase-like ATPase, C-terminal domain"/>
    <property type="match status" value="1"/>
</dbReference>